<comment type="caution">
    <text evidence="4">The sequence shown here is derived from an EMBL/GenBank/DDBJ whole genome shotgun (WGS) entry which is preliminary data.</text>
</comment>
<dbReference type="Proteomes" id="UP001172778">
    <property type="component" value="Unassembled WGS sequence"/>
</dbReference>
<organism evidence="4 5">
    <name type="scientific">Parachitinimonas caeni</name>
    <dbReference type="NCBI Taxonomy" id="3031301"/>
    <lineage>
        <taxon>Bacteria</taxon>
        <taxon>Pseudomonadati</taxon>
        <taxon>Pseudomonadota</taxon>
        <taxon>Betaproteobacteria</taxon>
        <taxon>Neisseriales</taxon>
        <taxon>Chitinibacteraceae</taxon>
        <taxon>Parachitinimonas</taxon>
    </lineage>
</organism>
<evidence type="ECO:0000256" key="2">
    <source>
        <dbReference type="SAM" id="SignalP"/>
    </source>
</evidence>
<dbReference type="SUPFAM" id="SSF50985">
    <property type="entry name" value="RCC1/BLIP-II"/>
    <property type="match status" value="3"/>
</dbReference>
<evidence type="ECO:0000313" key="4">
    <source>
        <dbReference type="EMBL" id="MDK2125014.1"/>
    </source>
</evidence>
<keyword evidence="5" id="KW-1185">Reference proteome</keyword>
<dbReference type="InterPro" id="IPR051210">
    <property type="entry name" value="Ub_ligase/GEF_domain"/>
</dbReference>
<proteinExistence type="predicted"/>
<dbReference type="InterPro" id="IPR058923">
    <property type="entry name" value="RCC1-like_dom"/>
</dbReference>
<feature type="domain" description="RCC1-like" evidence="3">
    <location>
        <begin position="514"/>
        <end position="701"/>
    </location>
</feature>
<dbReference type="RefSeq" id="WP_284101326.1">
    <property type="nucleotide sequence ID" value="NZ_JARRAF010000014.1"/>
</dbReference>
<protein>
    <recommendedName>
        <fullName evidence="3">RCC1-like domain-containing protein</fullName>
    </recommendedName>
</protein>
<accession>A0ABT7DY66</accession>
<feature type="domain" description="RCC1-like" evidence="3">
    <location>
        <begin position="21"/>
        <end position="328"/>
    </location>
</feature>
<sequence length="887" mass="94388">MRILFLVLFACMQCAWPAQPNVAAGRNFSMALNSKGDPFSWGIDNVGQLGRNRTLWTGEMTRVPDLPPVRELSTRGGFVLALADDGSVWGWGAAFFGELTTGSPAPFNSPAKLLNLPSINAVSAGLRHGIALDKNDNVWTWGANSSFQLGIESEKPLPTPQKVLGLPKISYIAAGDYFNVAVDKDGGVWSWGDNQQGQINNSDDSAIATPIKIFTLPGIVEVKAGNHHTLARLKDGSVWSWGSAWDNVLGTGSQRRQYQPVQVKNLSNIKSLAVAKAHNIAVDGNGLAWSWGSNSSGQLGHPDHVLPQPIPTLSNVSASGVGADHSLAISNGRLFGWGYNTFGQIANGSAGDSEQNPVPSPSEKSFVLLAGSENNSYALTRDGQVWASGDNRQGQLGEIAGVFRVVATPIPLQNLMSLAAGSDHTVALKENGEVWGWGSNQYGQVGNKDYSYFSRPTQISGLTGVQALAAGYLHTLVLKNDGTVWGFGENRNGQTGNAIASLFHHEAVRVTGIGNVKAIAAGGNHSLAIRSDGTVWAWGGNTFGQLGIGTVAQTDRPKQMMGLNRIIAIAGGSEHTLALDADGVVWAVGHNSYGQLGTGDKQDSWTAAPVPGLTDIVAIAAGAQHSLAVKRDGSVWGWGNNEYGQISNLLETEEVLTPTRIPNLDNAQIVAAGTTHSLAMRRDGYVYGWGANWVGQAGDGTIALKSKLGVAVNPEADSLVDLISTGINEPLSVAVRPPFLVEVKQSATRLKATIKDTRALLRQAFAQGYSVYVGVRLAKDALINGQTPYSNWYMKDRLIGWNAYAGGPIPEYLAGVSINSQDELVKIEVLSDVDLSQLTGSQFYIGYGQSAEDMLNRCSYRVIYEVTDSAGKIPPEKRLPTGTCIPR</sequence>
<dbReference type="PANTHER" id="PTHR22870:SF408">
    <property type="entry name" value="OS09G0560450 PROTEIN"/>
    <property type="match status" value="1"/>
</dbReference>
<evidence type="ECO:0000313" key="5">
    <source>
        <dbReference type="Proteomes" id="UP001172778"/>
    </source>
</evidence>
<evidence type="ECO:0000259" key="3">
    <source>
        <dbReference type="Pfam" id="PF25390"/>
    </source>
</evidence>
<dbReference type="PROSITE" id="PS00626">
    <property type="entry name" value="RCC1_2"/>
    <property type="match status" value="6"/>
</dbReference>
<gene>
    <name evidence="4" type="ORF">PZA18_13245</name>
</gene>
<keyword evidence="2" id="KW-0732">Signal</keyword>
<reference evidence="4" key="1">
    <citation type="submission" date="2023-03" db="EMBL/GenBank/DDBJ databases">
        <title>Chitinimonas shenzhenensis gen. nov., sp. nov., a novel member of family Burkholderiaceae isolated from activated sludge collected in Shen Zhen, China.</title>
        <authorList>
            <person name="Wang X."/>
        </authorList>
    </citation>
    <scope>NUCLEOTIDE SEQUENCE</scope>
    <source>
        <strain evidence="4">DQS-5</strain>
    </source>
</reference>
<evidence type="ECO:0000256" key="1">
    <source>
        <dbReference type="ARBA" id="ARBA00022737"/>
    </source>
</evidence>
<dbReference type="Pfam" id="PF13540">
    <property type="entry name" value="RCC1_2"/>
    <property type="match status" value="3"/>
</dbReference>
<dbReference type="PROSITE" id="PS50012">
    <property type="entry name" value="RCC1_3"/>
    <property type="match status" value="13"/>
</dbReference>
<name>A0ABT7DY66_9NEIS</name>
<feature type="chain" id="PRO_5045172456" description="RCC1-like domain-containing protein" evidence="2">
    <location>
        <begin position="21"/>
        <end position="887"/>
    </location>
</feature>
<feature type="signal peptide" evidence="2">
    <location>
        <begin position="1"/>
        <end position="20"/>
    </location>
</feature>
<dbReference type="PRINTS" id="PR00633">
    <property type="entry name" value="RCCNDNSATION"/>
</dbReference>
<dbReference type="EMBL" id="JARRAF010000014">
    <property type="protein sequence ID" value="MDK2125014.1"/>
    <property type="molecule type" value="Genomic_DNA"/>
</dbReference>
<dbReference type="Pfam" id="PF25390">
    <property type="entry name" value="WD40_RLD"/>
    <property type="match status" value="2"/>
</dbReference>
<dbReference type="InterPro" id="IPR000408">
    <property type="entry name" value="Reg_chr_condens"/>
</dbReference>
<dbReference type="PANTHER" id="PTHR22870">
    <property type="entry name" value="REGULATOR OF CHROMOSOME CONDENSATION"/>
    <property type="match status" value="1"/>
</dbReference>
<dbReference type="InterPro" id="IPR009091">
    <property type="entry name" value="RCC1/BLIP-II"/>
</dbReference>
<keyword evidence="1" id="KW-0677">Repeat</keyword>
<dbReference type="Gene3D" id="2.130.10.30">
    <property type="entry name" value="Regulator of chromosome condensation 1/beta-lactamase-inhibitor protein II"/>
    <property type="match status" value="4"/>
</dbReference>